<dbReference type="Pfam" id="PF00654">
    <property type="entry name" value="Voltage_CLC"/>
    <property type="match status" value="1"/>
</dbReference>
<accession>A0ABT3ED73</accession>
<dbReference type="InterPro" id="IPR001807">
    <property type="entry name" value="ClC"/>
</dbReference>
<evidence type="ECO:0000256" key="3">
    <source>
        <dbReference type="ARBA" id="ARBA00022989"/>
    </source>
</evidence>
<evidence type="ECO:0000313" key="6">
    <source>
        <dbReference type="EMBL" id="MCW1043380.1"/>
    </source>
</evidence>
<dbReference type="PRINTS" id="PR00762">
    <property type="entry name" value="CLCHANNEL"/>
</dbReference>
<feature type="non-terminal residue" evidence="6">
    <location>
        <position position="1"/>
    </location>
</feature>
<feature type="transmembrane region" description="Helical" evidence="5">
    <location>
        <begin position="31"/>
        <end position="55"/>
    </location>
</feature>
<keyword evidence="4 5" id="KW-0472">Membrane</keyword>
<keyword evidence="7" id="KW-1185">Reference proteome</keyword>
<feature type="transmembrane region" description="Helical" evidence="5">
    <location>
        <begin position="61"/>
        <end position="77"/>
    </location>
</feature>
<dbReference type="EMBL" id="JAPAHU010000477">
    <property type="protein sequence ID" value="MCW1043380.1"/>
    <property type="molecule type" value="Genomic_DNA"/>
</dbReference>
<reference evidence="6 7" key="1">
    <citation type="submission" date="2022-10" db="EMBL/GenBank/DDBJ databases">
        <title>Comparative genomic study of S. anginosus.</title>
        <authorList>
            <person name="Prasad A."/>
            <person name="Ene A."/>
            <person name="Jablonska S."/>
            <person name="Du J."/>
            <person name="Wolfe A.J."/>
            <person name="Putonti C."/>
        </authorList>
    </citation>
    <scope>NUCLEOTIDE SEQUENCE [LARGE SCALE GENOMIC DNA]</scope>
    <source>
        <strain evidence="6 7">UMB9231</strain>
    </source>
</reference>
<dbReference type="RefSeq" id="WP_264351362.1">
    <property type="nucleotide sequence ID" value="NZ_JAPAHU010000477.1"/>
</dbReference>
<dbReference type="SUPFAM" id="SSF81340">
    <property type="entry name" value="Clc chloride channel"/>
    <property type="match status" value="1"/>
</dbReference>
<evidence type="ECO:0000256" key="4">
    <source>
        <dbReference type="ARBA" id="ARBA00023136"/>
    </source>
</evidence>
<sequence>QDFSFQVLLAYFLIRFVWSMISYGSGLPGGIFLPILALGSLLGAIVGVICVNLGLVSQEQFPIFVILGMSGYFGAISKA</sequence>
<keyword evidence="2 5" id="KW-0812">Transmembrane</keyword>
<evidence type="ECO:0000313" key="7">
    <source>
        <dbReference type="Proteomes" id="UP001526076"/>
    </source>
</evidence>
<keyword evidence="3 5" id="KW-1133">Transmembrane helix</keyword>
<comment type="caution">
    <text evidence="6">The sequence shown here is derived from an EMBL/GenBank/DDBJ whole genome shotgun (WGS) entry which is preliminary data.</text>
</comment>
<dbReference type="Proteomes" id="UP001526076">
    <property type="component" value="Unassembled WGS sequence"/>
</dbReference>
<gene>
    <name evidence="6" type="ORF">OJ597_13460</name>
</gene>
<feature type="transmembrane region" description="Helical" evidence="5">
    <location>
        <begin position="6"/>
        <end position="24"/>
    </location>
</feature>
<comment type="subcellular location">
    <subcellularLocation>
        <location evidence="1">Membrane</location>
        <topology evidence="1">Multi-pass membrane protein</topology>
    </subcellularLocation>
</comment>
<dbReference type="Gene3D" id="1.10.3080.10">
    <property type="entry name" value="Clc chloride channel"/>
    <property type="match status" value="1"/>
</dbReference>
<name>A0ABT3ED73_STRAP</name>
<protein>
    <submittedName>
        <fullName evidence="6">Chloride channel protein</fullName>
    </submittedName>
</protein>
<evidence type="ECO:0000256" key="5">
    <source>
        <dbReference type="SAM" id="Phobius"/>
    </source>
</evidence>
<evidence type="ECO:0000256" key="1">
    <source>
        <dbReference type="ARBA" id="ARBA00004141"/>
    </source>
</evidence>
<feature type="non-terminal residue" evidence="6">
    <location>
        <position position="79"/>
    </location>
</feature>
<organism evidence="6 7">
    <name type="scientific">Streptococcus anginosus</name>
    <dbReference type="NCBI Taxonomy" id="1328"/>
    <lineage>
        <taxon>Bacteria</taxon>
        <taxon>Bacillati</taxon>
        <taxon>Bacillota</taxon>
        <taxon>Bacilli</taxon>
        <taxon>Lactobacillales</taxon>
        <taxon>Streptococcaceae</taxon>
        <taxon>Streptococcus</taxon>
        <taxon>Streptococcus anginosus group</taxon>
    </lineage>
</organism>
<proteinExistence type="predicted"/>
<dbReference type="InterPro" id="IPR014743">
    <property type="entry name" value="Cl-channel_core"/>
</dbReference>
<evidence type="ECO:0000256" key="2">
    <source>
        <dbReference type="ARBA" id="ARBA00022692"/>
    </source>
</evidence>